<dbReference type="RefSeq" id="WP_182412964.1">
    <property type="nucleotide sequence ID" value="NZ_CP055153.1"/>
</dbReference>
<evidence type="ECO:0000313" key="3">
    <source>
        <dbReference type="Proteomes" id="UP000514509"/>
    </source>
</evidence>
<dbReference type="Pfam" id="PF00128">
    <property type="entry name" value="Alpha-amylase"/>
    <property type="match status" value="1"/>
</dbReference>
<dbReference type="InterPro" id="IPR013780">
    <property type="entry name" value="Glyco_hydro_b"/>
</dbReference>
<reference evidence="2 3" key="2">
    <citation type="submission" date="2020-08" db="EMBL/GenBank/DDBJ databases">
        <title>Adhaeribacter dokdonensis sp. nov., isolated from the rhizosphere of Elymus tsukushiensis, a plant native to the Dokdo Islands, Republic of Korea.</title>
        <authorList>
            <person name="Ghim S.Y."/>
        </authorList>
    </citation>
    <scope>NUCLEOTIDE SEQUENCE [LARGE SCALE GENOMIC DNA]</scope>
    <source>
        <strain evidence="2 3">KUDC8001</strain>
    </source>
</reference>
<evidence type="ECO:0000259" key="1">
    <source>
        <dbReference type="SMART" id="SM00642"/>
    </source>
</evidence>
<keyword evidence="3" id="KW-1185">Reference proteome</keyword>
<dbReference type="EMBL" id="CP055153">
    <property type="protein sequence ID" value="QMU30517.1"/>
    <property type="molecule type" value="Genomic_DNA"/>
</dbReference>
<evidence type="ECO:0000313" key="2">
    <source>
        <dbReference type="EMBL" id="QMU30517.1"/>
    </source>
</evidence>
<dbReference type="PANTHER" id="PTHR43002">
    <property type="entry name" value="GLYCOGEN DEBRANCHING ENZYME"/>
    <property type="match status" value="1"/>
</dbReference>
<dbReference type="SMART" id="SM00642">
    <property type="entry name" value="Aamy"/>
    <property type="match status" value="1"/>
</dbReference>
<feature type="domain" description="Glycosyl hydrolase family 13 catalytic" evidence="1">
    <location>
        <begin position="153"/>
        <end position="517"/>
    </location>
</feature>
<dbReference type="Proteomes" id="UP000514509">
    <property type="component" value="Chromosome"/>
</dbReference>
<sequence>MYEQFGGLVDNTTQTVTFKLFIPDGERAPHQYAGGGLPRIRQVYVVGSFQDPNHNKWDLNAPILMNSSDYIDDKDVLQGLLYSYTSGQLPPGFYEYKYLVEFENAPSRLISDPCARYGGTENQNSAFVIGGQTEIVQALKSPRLPYQELIVYELMIDDFTANYKTLDEAPFEAIVRKLDELVDLGINAIEFMPWTAWAYADSPGKDFSWGYNPVQYFSVAYKYVNNGSNETNKLVYLKRLINECHKRGIHVIMDGVFNHADALLPSLGFPYYWLYQDPADSPYVGNFEQAAFFKDLDYANRCTLEYIRDACIYWIDTFKIDGIRLDNTLGIYRPGNRGVGLPKLLSELRGHLSRTGNKNFSCILEHSWDYAAIDVTNKVGATSCWLDNFRSNSMSYLGDRPQGFPQIEPSIMRMLHEGKDFDPGRGPTTYIENHDHRRFALKAGGRQYWYLTQPYVIALFTCAGTPLIYNAQEYGEDNDMPEDGHGRVVPRPLDWNKYATEPSPQIFQLYKKLIKIRKDHPGLTSLNFYPNNWEDGWALPNPQGFGIHRDKNVVVYHRWGEDKHNRLERFYVGLNFSDQTQSVTFEVPDQGPWEDLLTGTMVRANNGLLHVDMASNWGFIYYKKY</sequence>
<dbReference type="SUPFAM" id="SSF51445">
    <property type="entry name" value="(Trans)glycosidases"/>
    <property type="match status" value="1"/>
</dbReference>
<dbReference type="InterPro" id="IPR006047">
    <property type="entry name" value="GH13_cat_dom"/>
</dbReference>
<dbReference type="GO" id="GO:0005975">
    <property type="term" value="P:carbohydrate metabolic process"/>
    <property type="evidence" value="ECO:0007669"/>
    <property type="project" value="InterPro"/>
</dbReference>
<organism evidence="2 3">
    <name type="scientific">Adhaeribacter radiodurans</name>
    <dbReference type="NCBI Taxonomy" id="2745197"/>
    <lineage>
        <taxon>Bacteria</taxon>
        <taxon>Pseudomonadati</taxon>
        <taxon>Bacteroidota</taxon>
        <taxon>Cytophagia</taxon>
        <taxon>Cytophagales</taxon>
        <taxon>Hymenobacteraceae</taxon>
        <taxon>Adhaeribacter</taxon>
    </lineage>
</organism>
<dbReference type="Gene3D" id="2.60.40.1180">
    <property type="entry name" value="Golgi alpha-mannosidase II"/>
    <property type="match status" value="1"/>
</dbReference>
<dbReference type="KEGG" id="add:HUW48_21935"/>
<reference evidence="2 3" key="1">
    <citation type="submission" date="2020-06" db="EMBL/GenBank/DDBJ databases">
        <authorList>
            <person name="Hwang Y.J."/>
        </authorList>
    </citation>
    <scope>NUCLEOTIDE SEQUENCE [LARGE SCALE GENOMIC DNA]</scope>
    <source>
        <strain evidence="2 3">KUDC8001</strain>
    </source>
</reference>
<gene>
    <name evidence="2" type="ORF">HUW48_21935</name>
</gene>
<dbReference type="Gene3D" id="3.20.20.80">
    <property type="entry name" value="Glycosidases"/>
    <property type="match status" value="1"/>
</dbReference>
<accession>A0A7L7LCP2</accession>
<name>A0A7L7LCP2_9BACT</name>
<dbReference type="InterPro" id="IPR017853">
    <property type="entry name" value="GH"/>
</dbReference>
<dbReference type="AlphaFoldDB" id="A0A7L7LCP2"/>
<protein>
    <submittedName>
        <fullName evidence="2">1,4-alpha-glucan branching enzyme</fullName>
    </submittedName>
</protein>
<proteinExistence type="predicted"/>
<dbReference type="SUPFAM" id="SSF51011">
    <property type="entry name" value="Glycosyl hydrolase domain"/>
    <property type="match status" value="1"/>
</dbReference>